<feature type="compositionally biased region" description="Basic residues" evidence="2">
    <location>
        <begin position="487"/>
        <end position="500"/>
    </location>
</feature>
<dbReference type="RefSeq" id="WP_138687590.1">
    <property type="nucleotide sequence ID" value="NZ_JBHSAZ010000112.1"/>
</dbReference>
<keyword evidence="4" id="KW-1185">Reference proteome</keyword>
<evidence type="ECO:0000313" key="4">
    <source>
        <dbReference type="Proteomes" id="UP000306628"/>
    </source>
</evidence>
<dbReference type="EMBL" id="VCKX01000002">
    <property type="protein sequence ID" value="TMR39564.1"/>
    <property type="molecule type" value="Genomic_DNA"/>
</dbReference>
<evidence type="ECO:0000256" key="1">
    <source>
        <dbReference type="SAM" id="Coils"/>
    </source>
</evidence>
<reference evidence="3 4" key="1">
    <citation type="submission" date="2019-05" db="EMBL/GenBank/DDBJ databases">
        <title>Draft genome sequence of Nonomuraea zeae DSM 100528.</title>
        <authorList>
            <person name="Saricaoglu S."/>
            <person name="Isik K."/>
        </authorList>
    </citation>
    <scope>NUCLEOTIDE SEQUENCE [LARGE SCALE GENOMIC DNA]</scope>
    <source>
        <strain evidence="3 4">DSM 100528</strain>
    </source>
</reference>
<proteinExistence type="predicted"/>
<organism evidence="3 4">
    <name type="scientific">Nonomuraea zeae</name>
    <dbReference type="NCBI Taxonomy" id="1642303"/>
    <lineage>
        <taxon>Bacteria</taxon>
        <taxon>Bacillati</taxon>
        <taxon>Actinomycetota</taxon>
        <taxon>Actinomycetes</taxon>
        <taxon>Streptosporangiales</taxon>
        <taxon>Streptosporangiaceae</taxon>
        <taxon>Nonomuraea</taxon>
    </lineage>
</organism>
<sequence>MGPYPYPTNADWSDKLYEAIADTCAAEGLVPLPEAAVKHGLAPALGSGEAKRVVELPRSGKRVLRPSAYHVEGRGTPQAMLVLNLEFHGAGSIPWWLNDRTRTSWVRPTPEAMESQEKLVAAEISLARATVALERARDATRKTVTTASAVEKDAAQAALAAAQQAHERATADHKSAEAMLNERRPLPRIETHYEAGRSTTALATAPLPVEIAASVQRYAIKQLRARGRLRPYDLEESLVQEGQRDRATVVLQLIRMTDLDGTPVEAWRPVRVTGNNRADSILTIFGLESHHMITGVPQPLLRLEDEEEEPRLLLRGHAEILRRLSAKLNTEYAEPDRDQDGQAERAKHVAQVPVRVVVGAAEPEHLEASLRELNVHDHLRGQLAFVDEERSLALWSSVVKGYQDAGLLGDLLLDQVAQNGSDPDAVLDTVAIADALLGSGPLEPLDALLPATEPVTTHALRDVAVQCITALMFPQVPPRAADQSPGAHRRTGRLAHRQKRTYGSSLECRQR</sequence>
<dbReference type="OrthoDB" id="3887965at2"/>
<gene>
    <name evidence="3" type="ORF">ETD85_00700</name>
</gene>
<accession>A0A5S4H493</accession>
<comment type="caution">
    <text evidence="3">The sequence shown here is derived from an EMBL/GenBank/DDBJ whole genome shotgun (WGS) entry which is preliminary data.</text>
</comment>
<evidence type="ECO:0000256" key="2">
    <source>
        <dbReference type="SAM" id="MobiDB-lite"/>
    </source>
</evidence>
<name>A0A5S4H493_9ACTN</name>
<dbReference type="Proteomes" id="UP000306628">
    <property type="component" value="Unassembled WGS sequence"/>
</dbReference>
<protein>
    <submittedName>
        <fullName evidence="3">Uncharacterized protein</fullName>
    </submittedName>
</protein>
<evidence type="ECO:0000313" key="3">
    <source>
        <dbReference type="EMBL" id="TMR39564.1"/>
    </source>
</evidence>
<feature type="coiled-coil region" evidence="1">
    <location>
        <begin position="152"/>
        <end position="179"/>
    </location>
</feature>
<keyword evidence="1" id="KW-0175">Coiled coil</keyword>
<dbReference type="AlphaFoldDB" id="A0A5S4H493"/>
<feature type="region of interest" description="Disordered" evidence="2">
    <location>
        <begin position="478"/>
        <end position="511"/>
    </location>
</feature>